<organism evidence="3 4">
    <name type="scientific">Stieleria marina</name>
    <dbReference type="NCBI Taxonomy" id="1930275"/>
    <lineage>
        <taxon>Bacteria</taxon>
        <taxon>Pseudomonadati</taxon>
        <taxon>Planctomycetota</taxon>
        <taxon>Planctomycetia</taxon>
        <taxon>Pirellulales</taxon>
        <taxon>Pirellulaceae</taxon>
        <taxon>Stieleria</taxon>
    </lineage>
</organism>
<protein>
    <submittedName>
        <fullName evidence="3">Uncharacterized protein</fullName>
    </submittedName>
</protein>
<evidence type="ECO:0000259" key="2">
    <source>
        <dbReference type="Pfam" id="PF14403"/>
    </source>
</evidence>
<dbReference type="InterPro" id="IPR051680">
    <property type="entry name" value="ATP-dep_Glu-Cys_Ligase-2"/>
</dbReference>
<dbReference type="AlphaFoldDB" id="A0A517NQY2"/>
<dbReference type="InterPro" id="IPR007296">
    <property type="entry name" value="DUF403"/>
</dbReference>
<keyword evidence="4" id="KW-1185">Reference proteome</keyword>
<dbReference type="Pfam" id="PF04168">
    <property type="entry name" value="Alpha-E"/>
    <property type="match status" value="1"/>
</dbReference>
<feature type="domain" description="Circularly permuted ATP-grasp type 2" evidence="2">
    <location>
        <begin position="77"/>
        <end position="451"/>
    </location>
</feature>
<dbReference type="Gene3D" id="3.40.50.11290">
    <property type="match status" value="1"/>
</dbReference>
<evidence type="ECO:0000313" key="4">
    <source>
        <dbReference type="Proteomes" id="UP000319817"/>
    </source>
</evidence>
<accession>A0A517NQY2</accession>
<dbReference type="PANTHER" id="PTHR34595">
    <property type="entry name" value="BLR5612 PROTEIN"/>
    <property type="match status" value="1"/>
</dbReference>
<name>A0A517NQY2_9BACT</name>
<proteinExistence type="predicted"/>
<dbReference type="SUPFAM" id="SSF56059">
    <property type="entry name" value="Glutathione synthetase ATP-binding domain-like"/>
    <property type="match status" value="1"/>
</dbReference>
<dbReference type="EMBL" id="CP036526">
    <property type="protein sequence ID" value="QDT09534.1"/>
    <property type="molecule type" value="Genomic_DNA"/>
</dbReference>
<gene>
    <name evidence="3" type="ORF">K239x_14800</name>
</gene>
<sequence>MQSYQTLPNRYDEMVGNDGTMRGHWAMCAREMDSLGWEGLNRRAQAVEKLVRENGTTFQIDGDADQQPRPWQLSSTPVVIDSASWSIVEAGLKQRTRLLSKVLDDLLGEQRLLREGIIPADLLWSNPYFHRVYHSLQTSTHRLHITATEIAREANGNWLVQSDRTRAPSGLGYLLENRIITSRIYPHLIRNTKTKRIASFFNSLRDHLRSLAVRERENPRVALLTPTSGDYRQFEDAYLSRYLGFTLVKGADLAVRGGELNLKTLGGLLPIQVLWRHISDRNCDPLELAPESADGVTGLVGCLRSGRIALTNGLGSVLVQAPALMPYLSAACEYFFKEPLRLQNVKTYWCGSPTDLQYVKDNLDQLLIRPAYHIVGDAPVSAANLSAAARSELLAAIEHRPHNYVAQQHPTYSTAPVWHNNRLEPWHVSMRCFQLSTANDVEVLPGALARLSDDENDLDQTPASGRLTQDCWVLGEETADDQNSLLHPASAPVSLRRSGDELPSRVAEHLFWMGRYAERAEAIARLLRTVLLRLNGERNADELNELPRLVAALAAMGQIDPDYAIDFLNTNFPRPEDILPRSVFDPSQPRGLVRTIELMQRSAMSVRDRLSLDAYRIVQRISDLAKLPIDVDDDGANLIRLDELISAFLALAGVTAESFVRTHARQFLELGRRIERSDHTSELLLATISWPAKDDRVVCESVLETCDSLMTYRSRYMNLVRLAPVIDLLVTDDTNPRSLRFQMDEIVELLTSLPSVSRTVGAGPDERIALALKHELVMAIPAELSKRSPNGTLRQLEDKLRRIIDDLPTLSDAISARYLIHTGQQQTLTGVATVLPGE</sequence>
<evidence type="ECO:0000313" key="3">
    <source>
        <dbReference type="EMBL" id="QDT09534.1"/>
    </source>
</evidence>
<dbReference type="PANTHER" id="PTHR34595:SF2">
    <property type="entry name" value="BLR2978 PROTEIN"/>
    <property type="match status" value="1"/>
</dbReference>
<dbReference type="Gene3D" id="3.30.1490.270">
    <property type="match status" value="1"/>
</dbReference>
<dbReference type="InterPro" id="IPR025841">
    <property type="entry name" value="CP_ATPgrasp_2"/>
</dbReference>
<dbReference type="Proteomes" id="UP000319817">
    <property type="component" value="Chromosome"/>
</dbReference>
<feature type="domain" description="DUF403" evidence="1">
    <location>
        <begin position="502"/>
        <end position="819"/>
    </location>
</feature>
<dbReference type="Pfam" id="PF14403">
    <property type="entry name" value="CP_ATPgrasp_2"/>
    <property type="match status" value="1"/>
</dbReference>
<evidence type="ECO:0000259" key="1">
    <source>
        <dbReference type="Pfam" id="PF04168"/>
    </source>
</evidence>
<reference evidence="3 4" key="1">
    <citation type="submission" date="2019-02" db="EMBL/GenBank/DDBJ databases">
        <title>Deep-cultivation of Planctomycetes and their phenomic and genomic characterization uncovers novel biology.</title>
        <authorList>
            <person name="Wiegand S."/>
            <person name="Jogler M."/>
            <person name="Boedeker C."/>
            <person name="Pinto D."/>
            <person name="Vollmers J."/>
            <person name="Rivas-Marin E."/>
            <person name="Kohn T."/>
            <person name="Peeters S.H."/>
            <person name="Heuer A."/>
            <person name="Rast P."/>
            <person name="Oberbeckmann S."/>
            <person name="Bunk B."/>
            <person name="Jeske O."/>
            <person name="Meyerdierks A."/>
            <person name="Storesund J.E."/>
            <person name="Kallscheuer N."/>
            <person name="Luecker S."/>
            <person name="Lage O.M."/>
            <person name="Pohl T."/>
            <person name="Merkel B.J."/>
            <person name="Hornburger P."/>
            <person name="Mueller R.-W."/>
            <person name="Bruemmer F."/>
            <person name="Labrenz M."/>
            <person name="Spormann A.M."/>
            <person name="Op den Camp H."/>
            <person name="Overmann J."/>
            <person name="Amann R."/>
            <person name="Jetten M.S.M."/>
            <person name="Mascher T."/>
            <person name="Medema M.H."/>
            <person name="Devos D.P."/>
            <person name="Kaster A.-K."/>
            <person name="Ovreas L."/>
            <person name="Rohde M."/>
            <person name="Galperin M.Y."/>
            <person name="Jogler C."/>
        </authorList>
    </citation>
    <scope>NUCLEOTIDE SEQUENCE [LARGE SCALE GENOMIC DNA]</scope>
    <source>
        <strain evidence="3 4">K23_9</strain>
    </source>
</reference>